<evidence type="ECO:0000313" key="2">
    <source>
        <dbReference type="EMBL" id="RWS03224.1"/>
    </source>
</evidence>
<protein>
    <submittedName>
        <fullName evidence="2">Phospholysine phosphohistidine inorganic pyrophosphate phosphatase-like protein</fullName>
    </submittedName>
</protein>
<name>A0A3S3NP00_9ACAR</name>
<evidence type="ECO:0000313" key="4">
    <source>
        <dbReference type="Proteomes" id="UP000285301"/>
    </source>
</evidence>
<dbReference type="GO" id="GO:0005829">
    <property type="term" value="C:cytosol"/>
    <property type="evidence" value="ECO:0007669"/>
    <property type="project" value="TreeGrafter"/>
</dbReference>
<dbReference type="EMBL" id="NCKU01006712">
    <property type="protein sequence ID" value="RWS03224.1"/>
    <property type="molecule type" value="Genomic_DNA"/>
</dbReference>
<dbReference type="Pfam" id="PF13344">
    <property type="entry name" value="Hydrolase_6"/>
    <property type="match status" value="1"/>
</dbReference>
<dbReference type="InterPro" id="IPR036412">
    <property type="entry name" value="HAD-like_sf"/>
</dbReference>
<evidence type="ECO:0000313" key="3">
    <source>
        <dbReference type="EMBL" id="RWS04305.1"/>
    </source>
</evidence>
<reference evidence="2 4" key="1">
    <citation type="journal article" date="2018" name="Gigascience">
        <title>Genomes of trombidid mites reveal novel predicted allergens and laterally-transferred genes associated with secondary metabolism.</title>
        <authorList>
            <person name="Dong X."/>
            <person name="Chaisiri K."/>
            <person name="Xia D."/>
            <person name="Armstrong S.D."/>
            <person name="Fang Y."/>
            <person name="Donnelly M.J."/>
            <person name="Kadowaki T."/>
            <person name="McGarry J.W."/>
            <person name="Darby A.C."/>
            <person name="Makepeace B.L."/>
        </authorList>
    </citation>
    <scope>NUCLEOTIDE SEQUENCE [LARGE SCALE GENOMIC DNA]</scope>
    <source>
        <strain evidence="2">UoL-WK</strain>
    </source>
</reference>
<dbReference type="EMBL" id="NCKU01005662">
    <property type="protein sequence ID" value="RWS04305.1"/>
    <property type="molecule type" value="Genomic_DNA"/>
</dbReference>
<dbReference type="InterPro" id="IPR006357">
    <property type="entry name" value="HAD-SF_hydro_IIA"/>
</dbReference>
<proteinExistence type="predicted"/>
<dbReference type="STRING" id="1965070.A0A3S3NP00"/>
<dbReference type="EMBL" id="NCKU01006713">
    <property type="protein sequence ID" value="RWS03223.1"/>
    <property type="molecule type" value="Genomic_DNA"/>
</dbReference>
<dbReference type="OrthoDB" id="426235at2759"/>
<dbReference type="GO" id="GO:0016791">
    <property type="term" value="F:phosphatase activity"/>
    <property type="evidence" value="ECO:0007669"/>
    <property type="project" value="TreeGrafter"/>
</dbReference>
<reference evidence="2" key="2">
    <citation type="submission" date="2018-11" db="EMBL/GenBank/DDBJ databases">
        <title>Trombidioid mite genomics.</title>
        <authorList>
            <person name="Dong X."/>
        </authorList>
    </citation>
    <scope>NUCLEOTIDE SEQUENCE</scope>
    <source>
        <strain evidence="2">UoL-WK</strain>
    </source>
</reference>
<dbReference type="Pfam" id="PF13242">
    <property type="entry name" value="Hydrolase_like"/>
    <property type="match status" value="1"/>
</dbReference>
<dbReference type="Proteomes" id="UP000285301">
    <property type="component" value="Unassembled WGS sequence"/>
</dbReference>
<dbReference type="GO" id="GO:0004427">
    <property type="term" value="F:inorganic diphosphate phosphatase activity"/>
    <property type="evidence" value="ECO:0007669"/>
    <property type="project" value="TreeGrafter"/>
</dbReference>
<dbReference type="PANTHER" id="PTHR19288">
    <property type="entry name" value="4-NITROPHENYLPHOSPHATASE-RELATED"/>
    <property type="match status" value="1"/>
</dbReference>
<keyword evidence="4" id="KW-1185">Reference proteome</keyword>
<dbReference type="InterPro" id="IPR023214">
    <property type="entry name" value="HAD_sf"/>
</dbReference>
<comment type="caution">
    <text evidence="2">The sequence shown here is derived from an EMBL/GenBank/DDBJ whole genome shotgun (WGS) entry which is preliminary data.</text>
</comment>
<dbReference type="AlphaFoldDB" id="A0A3S3NP00"/>
<dbReference type="SUPFAM" id="SSF56784">
    <property type="entry name" value="HAD-like"/>
    <property type="match status" value="1"/>
</dbReference>
<sequence length="169" mass="18717">MAKLLKTKPKALLIDVTGVLYESGLNKLIDGSLEAIRLLNSIQIKYKLVTNETQATREGLVSKLRRIGYEFTADDILSPGPVCRDFIIKHGLRPHLLIHPALNVKAEEAVMIGDDINSDVGGAQQCGIPGVLVRTGKFRPERDLNHPTIKPNAIVDNLLQFVQWMIKSN</sequence>
<organism evidence="2 4">
    <name type="scientific">Dinothrombium tinctorium</name>
    <dbReference type="NCBI Taxonomy" id="1965070"/>
    <lineage>
        <taxon>Eukaryota</taxon>
        <taxon>Metazoa</taxon>
        <taxon>Ecdysozoa</taxon>
        <taxon>Arthropoda</taxon>
        <taxon>Chelicerata</taxon>
        <taxon>Arachnida</taxon>
        <taxon>Acari</taxon>
        <taxon>Acariformes</taxon>
        <taxon>Trombidiformes</taxon>
        <taxon>Prostigmata</taxon>
        <taxon>Anystina</taxon>
        <taxon>Parasitengona</taxon>
        <taxon>Trombidioidea</taxon>
        <taxon>Trombidiidae</taxon>
        <taxon>Dinothrombium</taxon>
    </lineage>
</organism>
<evidence type="ECO:0000313" key="1">
    <source>
        <dbReference type="EMBL" id="RWS03223.1"/>
    </source>
</evidence>
<dbReference type="Gene3D" id="3.40.50.1000">
    <property type="entry name" value="HAD superfamily/HAD-like"/>
    <property type="match status" value="3"/>
</dbReference>
<accession>A0A3S3NP00</accession>
<dbReference type="PANTHER" id="PTHR19288:SF44">
    <property type="entry name" value="PHOSPHOLYSINE PHOSPHOHISTIDINE INORGANIC PYROPHOSPHATE PHOSPHATASE"/>
    <property type="match status" value="1"/>
</dbReference>
<gene>
    <name evidence="3" type="ORF">B4U79_03597</name>
    <name evidence="2" type="ORF">B4U79_11571</name>
    <name evidence="1" type="ORF">B4U79_12701</name>
</gene>